<evidence type="ECO:0000313" key="2">
    <source>
        <dbReference type="Proteomes" id="UP001431209"/>
    </source>
</evidence>
<sequence length="119" mass="13012">MTTIQTYVTSPANSEMNLTQTIAGKPSSIKHLTSMFSQKIEEASRDEEKRRSLIKSPCKDILDQTTLSAPNSTSALSPGSSIQRSVKSPLKNLTFNELMGAKPAPKIGYNNLYTKGSFQ</sequence>
<dbReference type="Proteomes" id="UP001431209">
    <property type="component" value="Unassembled WGS sequence"/>
</dbReference>
<name>A0AAW2YHB1_9EUKA</name>
<accession>A0AAW2YHB1</accession>
<protein>
    <submittedName>
        <fullName evidence="1">PhrB</fullName>
    </submittedName>
</protein>
<comment type="caution">
    <text evidence="1">The sequence shown here is derived from an EMBL/GenBank/DDBJ whole genome shotgun (WGS) entry which is preliminary data.</text>
</comment>
<gene>
    <name evidence="1" type="ORF">AKO1_006085</name>
</gene>
<dbReference type="EMBL" id="JAOPGA020000059">
    <property type="protein sequence ID" value="KAL0476592.1"/>
    <property type="molecule type" value="Genomic_DNA"/>
</dbReference>
<dbReference type="AlphaFoldDB" id="A0AAW2YHB1"/>
<reference evidence="1 2" key="1">
    <citation type="submission" date="2024-03" db="EMBL/GenBank/DDBJ databases">
        <title>The Acrasis kona genome and developmental transcriptomes reveal deep origins of eukaryotic multicellular pathways.</title>
        <authorList>
            <person name="Sheikh S."/>
            <person name="Fu C.-J."/>
            <person name="Brown M.W."/>
            <person name="Baldauf S.L."/>
        </authorList>
    </citation>
    <scope>NUCLEOTIDE SEQUENCE [LARGE SCALE GENOMIC DNA]</scope>
    <source>
        <strain evidence="1 2">ATCC MYA-3509</strain>
    </source>
</reference>
<keyword evidence="2" id="KW-1185">Reference proteome</keyword>
<proteinExistence type="predicted"/>
<evidence type="ECO:0000313" key="1">
    <source>
        <dbReference type="EMBL" id="KAL0476592.1"/>
    </source>
</evidence>
<organism evidence="1 2">
    <name type="scientific">Acrasis kona</name>
    <dbReference type="NCBI Taxonomy" id="1008807"/>
    <lineage>
        <taxon>Eukaryota</taxon>
        <taxon>Discoba</taxon>
        <taxon>Heterolobosea</taxon>
        <taxon>Tetramitia</taxon>
        <taxon>Eutetramitia</taxon>
        <taxon>Acrasidae</taxon>
        <taxon>Acrasis</taxon>
    </lineage>
</organism>